<evidence type="ECO:0000313" key="7">
    <source>
        <dbReference type="Proteomes" id="UP001138921"/>
    </source>
</evidence>
<evidence type="ECO:0000256" key="1">
    <source>
        <dbReference type="ARBA" id="ARBA00023015"/>
    </source>
</evidence>
<dbReference type="InterPro" id="IPR036390">
    <property type="entry name" value="WH_DNA-bd_sf"/>
</dbReference>
<dbReference type="GO" id="GO:0003677">
    <property type="term" value="F:DNA binding"/>
    <property type="evidence" value="ECO:0007669"/>
    <property type="project" value="UniProtKB-KW"/>
</dbReference>
<reference evidence="6" key="1">
    <citation type="journal article" date="2021" name="Microorganisms">
        <title>Phylogenomic Reconstruction and Metabolic Potential of the Genus Aminobacter.</title>
        <authorList>
            <person name="Artuso I."/>
            <person name="Turrini P."/>
            <person name="Pirolo M."/>
            <person name="Lugli G.A."/>
            <person name="Ventura M."/>
            <person name="Visca P."/>
        </authorList>
    </citation>
    <scope>NUCLEOTIDE SEQUENCE</scope>
    <source>
        <strain evidence="6">LMG 26462</strain>
    </source>
</reference>
<dbReference type="PANTHER" id="PTHR30136:SF35">
    <property type="entry name" value="HTH-TYPE TRANSCRIPTIONAL REGULATOR RV1719"/>
    <property type="match status" value="1"/>
</dbReference>
<evidence type="ECO:0000256" key="2">
    <source>
        <dbReference type="ARBA" id="ARBA00023125"/>
    </source>
</evidence>
<dbReference type="PROSITE" id="PS51077">
    <property type="entry name" value="HTH_ICLR"/>
    <property type="match status" value="1"/>
</dbReference>
<dbReference type="SMART" id="SM00346">
    <property type="entry name" value="HTH_ICLR"/>
    <property type="match status" value="1"/>
</dbReference>
<proteinExistence type="predicted"/>
<keyword evidence="2" id="KW-0238">DNA-binding</keyword>
<protein>
    <submittedName>
        <fullName evidence="6">IclR family transcriptional regulator</fullName>
    </submittedName>
</protein>
<sequence>MESRDKEPEMAGTVQSLLRGLSILEALSEFSVRGATLQDIADRTKLSPSTAHRLLATMVEAAYVTRGKSRNSYVLGHRIIAVAGSVQLRTAHLRVLVRPHLEAIAEESGEAAHLVALDGRNSVYIDQVEGPRMLRMSIRVGSTFPANTSASAKAILAFQNSDEALRLIFSNQQLKRYTRRTILDVDHFRSELRDTRERGYAIEREEIEDGISCIAAPILDRSGTALAAISVPGPTTRIMHPAPERLGAIIVAHTTKITSILTAARAPGLAR</sequence>
<keyword evidence="7" id="KW-1185">Reference proteome</keyword>
<dbReference type="SUPFAM" id="SSF55781">
    <property type="entry name" value="GAF domain-like"/>
    <property type="match status" value="1"/>
</dbReference>
<keyword evidence="3" id="KW-0804">Transcription</keyword>
<dbReference type="Pfam" id="PF09339">
    <property type="entry name" value="HTH_IclR"/>
    <property type="match status" value="1"/>
</dbReference>
<evidence type="ECO:0000313" key="6">
    <source>
        <dbReference type="EMBL" id="MBT1157209.1"/>
    </source>
</evidence>
<evidence type="ECO:0000259" key="5">
    <source>
        <dbReference type="PROSITE" id="PS51078"/>
    </source>
</evidence>
<evidence type="ECO:0000256" key="3">
    <source>
        <dbReference type="ARBA" id="ARBA00023163"/>
    </source>
</evidence>
<comment type="caution">
    <text evidence="6">The sequence shown here is derived from an EMBL/GenBank/DDBJ whole genome shotgun (WGS) entry which is preliminary data.</text>
</comment>
<dbReference type="PANTHER" id="PTHR30136">
    <property type="entry name" value="HELIX-TURN-HELIX TRANSCRIPTIONAL REGULATOR, ICLR FAMILY"/>
    <property type="match status" value="1"/>
</dbReference>
<name>A0A9X1AC77_9HYPH</name>
<dbReference type="PROSITE" id="PS51078">
    <property type="entry name" value="ICLR_ED"/>
    <property type="match status" value="1"/>
</dbReference>
<dbReference type="Gene3D" id="1.10.10.10">
    <property type="entry name" value="Winged helix-like DNA-binding domain superfamily/Winged helix DNA-binding domain"/>
    <property type="match status" value="1"/>
</dbReference>
<dbReference type="InterPro" id="IPR029016">
    <property type="entry name" value="GAF-like_dom_sf"/>
</dbReference>
<dbReference type="GO" id="GO:0003700">
    <property type="term" value="F:DNA-binding transcription factor activity"/>
    <property type="evidence" value="ECO:0007669"/>
    <property type="project" value="TreeGrafter"/>
</dbReference>
<dbReference type="Pfam" id="PF01614">
    <property type="entry name" value="IclR_C"/>
    <property type="match status" value="1"/>
</dbReference>
<dbReference type="EMBL" id="JAFLWW010000004">
    <property type="protein sequence ID" value="MBT1157209.1"/>
    <property type="molecule type" value="Genomic_DNA"/>
</dbReference>
<dbReference type="InterPro" id="IPR005471">
    <property type="entry name" value="Tscrpt_reg_IclR_N"/>
</dbReference>
<accession>A0A9X1AC77</accession>
<dbReference type="InterPro" id="IPR014757">
    <property type="entry name" value="Tscrpt_reg_IclR_C"/>
</dbReference>
<dbReference type="Proteomes" id="UP001138921">
    <property type="component" value="Unassembled WGS sequence"/>
</dbReference>
<dbReference type="SUPFAM" id="SSF46785">
    <property type="entry name" value="Winged helix' DNA-binding domain"/>
    <property type="match status" value="1"/>
</dbReference>
<dbReference type="InterPro" id="IPR036388">
    <property type="entry name" value="WH-like_DNA-bd_sf"/>
</dbReference>
<evidence type="ECO:0000259" key="4">
    <source>
        <dbReference type="PROSITE" id="PS51077"/>
    </source>
</evidence>
<feature type="domain" description="HTH iclR-type" evidence="4">
    <location>
        <begin position="14"/>
        <end position="77"/>
    </location>
</feature>
<dbReference type="InterPro" id="IPR050707">
    <property type="entry name" value="HTH_MetabolicPath_Reg"/>
</dbReference>
<dbReference type="AlphaFoldDB" id="A0A9X1AC77"/>
<dbReference type="RefSeq" id="WP_214391142.1">
    <property type="nucleotide sequence ID" value="NZ_JAFLWW010000004.1"/>
</dbReference>
<keyword evidence="1" id="KW-0805">Transcription regulation</keyword>
<organism evidence="6 7">
    <name type="scientific">Aminobacter anthyllidis</name>
    <dbReference type="NCBI Taxonomy" id="1035067"/>
    <lineage>
        <taxon>Bacteria</taxon>
        <taxon>Pseudomonadati</taxon>
        <taxon>Pseudomonadota</taxon>
        <taxon>Alphaproteobacteria</taxon>
        <taxon>Hyphomicrobiales</taxon>
        <taxon>Phyllobacteriaceae</taxon>
        <taxon>Aminobacter</taxon>
    </lineage>
</organism>
<gene>
    <name evidence="6" type="ORF">J1C56_16555</name>
</gene>
<feature type="domain" description="IclR-ED" evidence="5">
    <location>
        <begin position="79"/>
        <end position="263"/>
    </location>
</feature>
<dbReference type="GO" id="GO:0045892">
    <property type="term" value="P:negative regulation of DNA-templated transcription"/>
    <property type="evidence" value="ECO:0007669"/>
    <property type="project" value="TreeGrafter"/>
</dbReference>
<reference evidence="6" key="2">
    <citation type="submission" date="2021-03" db="EMBL/GenBank/DDBJ databases">
        <authorList>
            <person name="Artuso I."/>
            <person name="Turrini P."/>
            <person name="Pirolo M."/>
            <person name="Lugli G.A."/>
            <person name="Ventura M."/>
            <person name="Visca P."/>
        </authorList>
    </citation>
    <scope>NUCLEOTIDE SEQUENCE</scope>
    <source>
        <strain evidence="6">LMG 26462</strain>
    </source>
</reference>
<dbReference type="Gene3D" id="3.30.450.40">
    <property type="match status" value="1"/>
</dbReference>